<organism evidence="2 3">
    <name type="scientific">Austropuccinia psidii MF-1</name>
    <dbReference type="NCBI Taxonomy" id="1389203"/>
    <lineage>
        <taxon>Eukaryota</taxon>
        <taxon>Fungi</taxon>
        <taxon>Dikarya</taxon>
        <taxon>Basidiomycota</taxon>
        <taxon>Pucciniomycotina</taxon>
        <taxon>Pucciniomycetes</taxon>
        <taxon>Pucciniales</taxon>
        <taxon>Sphaerophragmiaceae</taxon>
        <taxon>Austropuccinia</taxon>
    </lineage>
</organism>
<feature type="non-terminal residue" evidence="2">
    <location>
        <position position="88"/>
    </location>
</feature>
<evidence type="ECO:0000313" key="2">
    <source>
        <dbReference type="EMBL" id="MBW0594113.1"/>
    </source>
</evidence>
<feature type="compositionally biased region" description="Low complexity" evidence="1">
    <location>
        <begin position="8"/>
        <end position="22"/>
    </location>
</feature>
<dbReference type="Proteomes" id="UP000765509">
    <property type="component" value="Unassembled WGS sequence"/>
</dbReference>
<accession>A0A9Q3L6B1</accession>
<evidence type="ECO:0000313" key="3">
    <source>
        <dbReference type="Proteomes" id="UP000765509"/>
    </source>
</evidence>
<keyword evidence="3" id="KW-1185">Reference proteome</keyword>
<feature type="compositionally biased region" description="Basic residues" evidence="1">
    <location>
        <begin position="70"/>
        <end position="82"/>
    </location>
</feature>
<dbReference type="AlphaFoldDB" id="A0A9Q3L6B1"/>
<feature type="region of interest" description="Disordered" evidence="1">
    <location>
        <begin position="53"/>
        <end position="88"/>
    </location>
</feature>
<gene>
    <name evidence="2" type="ORF">O181_133828</name>
</gene>
<sequence>MSPLARHNPVSPASSKPSSSKNLFLKKFVPQNNFLLEVLIKFMASINQSFQRKTSNNQYKNNHSSQKGFRIGKNKINRHHHQSVYLGK</sequence>
<reference evidence="2" key="1">
    <citation type="submission" date="2021-03" db="EMBL/GenBank/DDBJ databases">
        <title>Draft genome sequence of rust myrtle Austropuccinia psidii MF-1, a brazilian biotype.</title>
        <authorList>
            <person name="Quecine M.C."/>
            <person name="Pachon D.M.R."/>
            <person name="Bonatelli M.L."/>
            <person name="Correr F.H."/>
            <person name="Franceschini L.M."/>
            <person name="Leite T.F."/>
            <person name="Margarido G.R.A."/>
            <person name="Almeida C.A."/>
            <person name="Ferrarezi J.A."/>
            <person name="Labate C.A."/>
        </authorList>
    </citation>
    <scope>NUCLEOTIDE SEQUENCE</scope>
    <source>
        <strain evidence="2">MF-1</strain>
    </source>
</reference>
<comment type="caution">
    <text evidence="2">The sequence shown here is derived from an EMBL/GenBank/DDBJ whole genome shotgun (WGS) entry which is preliminary data.</text>
</comment>
<dbReference type="EMBL" id="AVOT02158540">
    <property type="protein sequence ID" value="MBW0594113.1"/>
    <property type="molecule type" value="Genomic_DNA"/>
</dbReference>
<proteinExistence type="predicted"/>
<feature type="region of interest" description="Disordered" evidence="1">
    <location>
        <begin position="1"/>
        <end position="22"/>
    </location>
</feature>
<protein>
    <submittedName>
        <fullName evidence="2">Uncharacterized protein</fullName>
    </submittedName>
</protein>
<feature type="compositionally biased region" description="Polar residues" evidence="1">
    <location>
        <begin position="53"/>
        <end position="67"/>
    </location>
</feature>
<evidence type="ECO:0000256" key="1">
    <source>
        <dbReference type="SAM" id="MobiDB-lite"/>
    </source>
</evidence>
<name>A0A9Q3L6B1_9BASI</name>